<sequence>GLTPRGRARAGAGRVPAGRDRPREGTRAGPGCARFFAVQELQQYVAETADRLGLHATPATLLLDLQARVGALADEVVRATQHGRRPFRPGQDWEVLLGDLAFAVVTLADQTGVDTDRALRVAADRMYRSAMAQQRQQPAAESWPFSG</sequence>
<evidence type="ECO:0008006" key="3">
    <source>
        <dbReference type="Google" id="ProtNLM"/>
    </source>
</evidence>
<gene>
    <name evidence="2" type="ORF">AVDCRST_MAG41-4644</name>
</gene>
<proteinExistence type="predicted"/>
<accession>A0A6J4K1Z3</accession>
<reference evidence="2" key="1">
    <citation type="submission" date="2020-02" db="EMBL/GenBank/DDBJ databases">
        <authorList>
            <person name="Meier V. D."/>
        </authorList>
    </citation>
    <scope>NUCLEOTIDE SEQUENCE</scope>
    <source>
        <strain evidence="2">AVDCRST_MAG41</strain>
    </source>
</reference>
<evidence type="ECO:0000256" key="1">
    <source>
        <dbReference type="SAM" id="MobiDB-lite"/>
    </source>
</evidence>
<dbReference type="Gene3D" id="1.10.287.1080">
    <property type="entry name" value="MazG-like"/>
    <property type="match status" value="1"/>
</dbReference>
<name>A0A6J4K1Z3_9ACTN</name>
<evidence type="ECO:0000313" key="2">
    <source>
        <dbReference type="EMBL" id="CAA9293598.1"/>
    </source>
</evidence>
<protein>
    <recommendedName>
        <fullName evidence="3">NTP pyrophosphohydrolase MazG putative catalytic core domain-containing protein</fullName>
    </recommendedName>
</protein>
<feature type="non-terminal residue" evidence="2">
    <location>
        <position position="1"/>
    </location>
</feature>
<feature type="compositionally biased region" description="Basic and acidic residues" evidence="1">
    <location>
        <begin position="17"/>
        <end position="26"/>
    </location>
</feature>
<dbReference type="SUPFAM" id="SSF101386">
    <property type="entry name" value="all-alpha NTP pyrophosphatases"/>
    <property type="match status" value="1"/>
</dbReference>
<organism evidence="2">
    <name type="scientific">uncultured Mycobacteriales bacterium</name>
    <dbReference type="NCBI Taxonomy" id="581187"/>
    <lineage>
        <taxon>Bacteria</taxon>
        <taxon>Bacillati</taxon>
        <taxon>Actinomycetota</taxon>
        <taxon>Actinomycetes</taxon>
        <taxon>Mycobacteriales</taxon>
        <taxon>environmental samples</taxon>
    </lineage>
</organism>
<dbReference type="EMBL" id="CADCTP010000450">
    <property type="protein sequence ID" value="CAA9293598.1"/>
    <property type="molecule type" value="Genomic_DNA"/>
</dbReference>
<feature type="region of interest" description="Disordered" evidence="1">
    <location>
        <begin position="1"/>
        <end position="29"/>
    </location>
</feature>
<dbReference type="AlphaFoldDB" id="A0A6J4K1Z3"/>